<keyword evidence="3" id="KW-0812">Transmembrane</keyword>
<evidence type="ECO:0000313" key="4">
    <source>
        <dbReference type="EMBL" id="SMC90263.1"/>
    </source>
</evidence>
<protein>
    <submittedName>
        <fullName evidence="4">Mce-associated membrane protein</fullName>
    </submittedName>
</protein>
<reference evidence="4 5" key="1">
    <citation type="submission" date="2017-04" db="EMBL/GenBank/DDBJ databases">
        <authorList>
            <person name="Afonso C.L."/>
            <person name="Miller P.J."/>
            <person name="Scott M.A."/>
            <person name="Spackman E."/>
            <person name="Goraichik I."/>
            <person name="Dimitrov K.M."/>
            <person name="Suarez D.L."/>
            <person name="Swayne D.E."/>
        </authorList>
    </citation>
    <scope>NUCLEOTIDE SEQUENCE [LARGE SCALE GENOMIC DNA]</scope>
    <source>
        <strain evidence="4 5">DSM 43828</strain>
    </source>
</reference>
<dbReference type="EMBL" id="FWXV01000002">
    <property type="protein sequence ID" value="SMC90263.1"/>
    <property type="molecule type" value="Genomic_DNA"/>
</dbReference>
<dbReference type="GO" id="GO:0016020">
    <property type="term" value="C:membrane"/>
    <property type="evidence" value="ECO:0007669"/>
    <property type="project" value="UniProtKB-SubCell"/>
</dbReference>
<dbReference type="PANTHER" id="PTHR37042:SF4">
    <property type="entry name" value="OUTER MEMBRANE PROTEIN RV1973"/>
    <property type="match status" value="1"/>
</dbReference>
<evidence type="ECO:0000256" key="3">
    <source>
        <dbReference type="SAM" id="Phobius"/>
    </source>
</evidence>
<organism evidence="4 5">
    <name type="scientific">Kibdelosporangium aridum</name>
    <dbReference type="NCBI Taxonomy" id="2030"/>
    <lineage>
        <taxon>Bacteria</taxon>
        <taxon>Bacillati</taxon>
        <taxon>Actinomycetota</taxon>
        <taxon>Actinomycetes</taxon>
        <taxon>Pseudonocardiales</taxon>
        <taxon>Pseudonocardiaceae</taxon>
        <taxon>Kibdelosporangium</taxon>
    </lineage>
</organism>
<dbReference type="RefSeq" id="WP_084426392.1">
    <property type="nucleotide sequence ID" value="NZ_FWXV01000002.1"/>
</dbReference>
<evidence type="ECO:0000256" key="2">
    <source>
        <dbReference type="ARBA" id="ARBA00023136"/>
    </source>
</evidence>
<dbReference type="Proteomes" id="UP000192674">
    <property type="component" value="Unassembled WGS sequence"/>
</dbReference>
<name>A0A1W2CYH9_KIBAR</name>
<keyword evidence="5" id="KW-1185">Reference proteome</keyword>
<evidence type="ECO:0000313" key="5">
    <source>
        <dbReference type="Proteomes" id="UP000192674"/>
    </source>
</evidence>
<accession>A0A1W2CYH9</accession>
<gene>
    <name evidence="4" type="ORF">SAMN05661093_02643</name>
</gene>
<sequence>MTTNRPLVQRGVLIGSIALVVLAAAFAAVFGIWWASASGEDADVRRAREEVSTTGAAAVATLTSLDFNNVDATYQRFLDVSTGAVHDDYAKNQDAFKKRISDAKVVTTAAVRETAVTDVNLQKKVATIMVVVDTTVKESDKPPTTKRLRIEAALDQTDNGWKVNALRQVPYSATGQQ</sequence>
<dbReference type="PANTHER" id="PTHR37042">
    <property type="entry name" value="OUTER MEMBRANE PROTEIN RV1973"/>
    <property type="match status" value="1"/>
</dbReference>
<keyword evidence="3" id="KW-1133">Transmembrane helix</keyword>
<keyword evidence="2 3" id="KW-0472">Membrane</keyword>
<dbReference type="AlphaFoldDB" id="A0A1W2CYH9"/>
<comment type="subcellular location">
    <subcellularLocation>
        <location evidence="1">Membrane</location>
    </subcellularLocation>
</comment>
<feature type="transmembrane region" description="Helical" evidence="3">
    <location>
        <begin position="12"/>
        <end position="35"/>
    </location>
</feature>
<proteinExistence type="predicted"/>
<dbReference type="OrthoDB" id="3555668at2"/>
<evidence type="ECO:0000256" key="1">
    <source>
        <dbReference type="ARBA" id="ARBA00004370"/>
    </source>
</evidence>